<evidence type="ECO:0000256" key="6">
    <source>
        <dbReference type="ARBA" id="ARBA00022989"/>
    </source>
</evidence>
<dbReference type="Pfam" id="PF03814">
    <property type="entry name" value="KdpA"/>
    <property type="match status" value="1"/>
</dbReference>
<keyword evidence="1 9" id="KW-0813">Transport</keyword>
<feature type="transmembrane region" description="Helical" evidence="9">
    <location>
        <begin position="415"/>
        <end position="437"/>
    </location>
</feature>
<name>A0A4S4FYM1_9MICO</name>
<evidence type="ECO:0000256" key="7">
    <source>
        <dbReference type="ARBA" id="ARBA00023065"/>
    </source>
</evidence>
<dbReference type="NCBIfam" id="TIGR00680">
    <property type="entry name" value="kdpA"/>
    <property type="match status" value="1"/>
</dbReference>
<dbReference type="GO" id="GO:0008556">
    <property type="term" value="F:P-type potassium transmembrane transporter activity"/>
    <property type="evidence" value="ECO:0007669"/>
    <property type="project" value="InterPro"/>
</dbReference>
<proteinExistence type="inferred from homology"/>
<comment type="subunit">
    <text evidence="9">The system is composed of three essential subunits: KdpA, KdpB and KdpC.</text>
</comment>
<evidence type="ECO:0000313" key="11">
    <source>
        <dbReference type="Proteomes" id="UP000307380"/>
    </source>
</evidence>
<feature type="transmembrane region" description="Helical" evidence="9">
    <location>
        <begin position="485"/>
        <end position="506"/>
    </location>
</feature>
<evidence type="ECO:0000256" key="8">
    <source>
        <dbReference type="ARBA" id="ARBA00023136"/>
    </source>
</evidence>
<accession>A0A4S4FYM1</accession>
<dbReference type="GO" id="GO:0005886">
    <property type="term" value="C:plasma membrane"/>
    <property type="evidence" value="ECO:0007669"/>
    <property type="project" value="UniProtKB-SubCell"/>
</dbReference>
<protein>
    <recommendedName>
        <fullName evidence="9">Potassium-transporting ATPase potassium-binding subunit</fullName>
    </recommendedName>
    <alternativeName>
        <fullName evidence="9">ATP phosphohydrolase [potassium-transporting] A chain</fullName>
    </alternativeName>
    <alternativeName>
        <fullName evidence="9">Potassium-binding and translocating subunit A</fullName>
    </alternativeName>
    <alternativeName>
        <fullName evidence="9">Potassium-translocating ATPase A chain</fullName>
    </alternativeName>
</protein>
<dbReference type="EMBL" id="SSSN01000003">
    <property type="protein sequence ID" value="THG35125.1"/>
    <property type="molecule type" value="Genomic_DNA"/>
</dbReference>
<sequence>MPPLVQFVLQLATLILVLAIAYRPLGDYMAAVYTGTRHLRVERGLYRLIGVQPDGEQSWPAYLRSVLAFSVVGIVIVYAMQRLQEWLPWALGLPAVGESLSFNTAISFVTNTNWQSYSPELTLGYSVQLAGLAVQNFVSAAVGIAVAVALVRGLARTRSGTLGNFWVDLMRGTVRILVPLSVVFAIMLIAGGVIQNLDGFREITTLTGAGQTLPGGPVASQEAIKELGTNGGGFFNANSAHPFENPTPWTNMLQIVMMLLIPVALTRTFGRMVGDLRQGYAILATMGVLFITSAALMTAAELAGAGSAPAAAGGAMEGKEARFGIIGSTLFGTTSTITSTGAVDSMHDSYTAFGGGMAMVNMMLGEVAPGGVGAGLYGLLVIAVLAVFLAGLMVGRTPEYLGKKIGAREIKLAGLYILVTPALVLIGTALSFAIPAVRNDVTSTSIWNPRLHGFSEVLYAFTSAANNNGSAFAGLTANTPWLNTALGVAMFLGRFLPIIFVLALAGSLASRDRVPATAGTLPTHRPLFVGLTIGTVLLVSALTYFPVLALGPLAEGLN</sequence>
<keyword evidence="5 9" id="KW-0630">Potassium</keyword>
<dbReference type="PANTHER" id="PTHR30607">
    <property type="entry name" value="POTASSIUM-TRANSPORTING ATPASE A CHAIN"/>
    <property type="match status" value="1"/>
</dbReference>
<dbReference type="HAMAP" id="MF_00275">
    <property type="entry name" value="KdpA"/>
    <property type="match status" value="1"/>
</dbReference>
<keyword evidence="4 9" id="KW-0812">Transmembrane</keyword>
<feature type="transmembrane region" description="Helical" evidence="9">
    <location>
        <begin position="252"/>
        <end position="269"/>
    </location>
</feature>
<feature type="transmembrane region" description="Helical" evidence="9">
    <location>
        <begin position="176"/>
        <end position="194"/>
    </location>
</feature>
<comment type="function">
    <text evidence="9">Part of the high-affinity ATP-driven potassium transport (or Kdp) system, which catalyzes the hydrolysis of ATP coupled with the electrogenic transport of potassium into the cytoplasm. This subunit binds the extracellular potassium ions and delivers the ions to the membrane domain of KdpB through an intramembrane tunnel.</text>
</comment>
<comment type="subcellular location">
    <subcellularLocation>
        <location evidence="9">Cell membrane</location>
        <topology evidence="9">Multi-pass membrane protein</topology>
    </subcellularLocation>
</comment>
<evidence type="ECO:0000256" key="5">
    <source>
        <dbReference type="ARBA" id="ARBA00022958"/>
    </source>
</evidence>
<feature type="transmembrane region" description="Helical" evidence="9">
    <location>
        <begin position="61"/>
        <end position="79"/>
    </location>
</feature>
<feature type="transmembrane region" description="Helical" evidence="9">
    <location>
        <begin position="281"/>
        <end position="303"/>
    </location>
</feature>
<comment type="similarity">
    <text evidence="9">Belongs to the KdpA family.</text>
</comment>
<keyword evidence="8 9" id="KW-0472">Membrane</keyword>
<evidence type="ECO:0000256" key="3">
    <source>
        <dbReference type="ARBA" id="ARBA00022538"/>
    </source>
</evidence>
<keyword evidence="2 9" id="KW-1003">Cell membrane</keyword>
<dbReference type="InterPro" id="IPR004623">
    <property type="entry name" value="KdpA"/>
</dbReference>
<feature type="transmembrane region" description="Helical" evidence="9">
    <location>
        <begin position="86"/>
        <end position="109"/>
    </location>
</feature>
<evidence type="ECO:0000256" key="2">
    <source>
        <dbReference type="ARBA" id="ARBA00022475"/>
    </source>
</evidence>
<evidence type="ECO:0000256" key="9">
    <source>
        <dbReference type="HAMAP-Rule" id="MF_00275"/>
    </source>
</evidence>
<evidence type="ECO:0000256" key="1">
    <source>
        <dbReference type="ARBA" id="ARBA00022448"/>
    </source>
</evidence>
<feature type="transmembrane region" description="Helical" evidence="9">
    <location>
        <begin position="129"/>
        <end position="155"/>
    </location>
</feature>
<feature type="transmembrane region" description="Helical" evidence="9">
    <location>
        <begin position="527"/>
        <end position="549"/>
    </location>
</feature>
<feature type="transmembrane region" description="Helical" evidence="9">
    <location>
        <begin position="374"/>
        <end position="394"/>
    </location>
</feature>
<dbReference type="Proteomes" id="UP000307380">
    <property type="component" value="Unassembled WGS sequence"/>
</dbReference>
<evidence type="ECO:0000256" key="4">
    <source>
        <dbReference type="ARBA" id="ARBA00022692"/>
    </source>
</evidence>
<gene>
    <name evidence="9 10" type="primary">kdpA</name>
    <name evidence="10" type="ORF">E6C70_03385</name>
</gene>
<dbReference type="RefSeq" id="WP_136422214.1">
    <property type="nucleotide sequence ID" value="NZ_SSSN01000003.1"/>
</dbReference>
<dbReference type="AlphaFoldDB" id="A0A4S4FYM1"/>
<evidence type="ECO:0000313" key="10">
    <source>
        <dbReference type="EMBL" id="THG35125.1"/>
    </source>
</evidence>
<organism evidence="10 11">
    <name type="scientific">Orlajensenia flava</name>
    <dbReference type="NCBI Taxonomy" id="2565934"/>
    <lineage>
        <taxon>Bacteria</taxon>
        <taxon>Bacillati</taxon>
        <taxon>Actinomycetota</taxon>
        <taxon>Actinomycetes</taxon>
        <taxon>Micrococcales</taxon>
        <taxon>Microbacteriaceae</taxon>
        <taxon>Orlajensenia</taxon>
    </lineage>
</organism>
<dbReference type="PANTHER" id="PTHR30607:SF2">
    <property type="entry name" value="POTASSIUM-TRANSPORTING ATPASE POTASSIUM-BINDING SUBUNIT"/>
    <property type="match status" value="1"/>
</dbReference>
<keyword evidence="3 9" id="KW-0633">Potassium transport</keyword>
<keyword evidence="7 9" id="KW-0406">Ion transport</keyword>
<keyword evidence="6 9" id="KW-1133">Transmembrane helix</keyword>
<dbReference type="OrthoDB" id="9763796at2"/>
<dbReference type="GO" id="GO:0030955">
    <property type="term" value="F:potassium ion binding"/>
    <property type="evidence" value="ECO:0007669"/>
    <property type="project" value="UniProtKB-UniRule"/>
</dbReference>
<keyword evidence="11" id="KW-1185">Reference proteome</keyword>
<reference evidence="10 11" key="1">
    <citation type="submission" date="2019-04" db="EMBL/GenBank/DDBJ databases">
        <authorList>
            <person name="Jiang L."/>
        </authorList>
    </citation>
    <scope>NUCLEOTIDE SEQUENCE [LARGE SCALE GENOMIC DNA]</scope>
    <source>
        <strain evidence="10 11">YIM 131861</strain>
    </source>
</reference>
<comment type="caution">
    <text evidence="10">The sequence shown here is derived from an EMBL/GenBank/DDBJ whole genome shotgun (WGS) entry which is preliminary data.</text>
</comment>
<dbReference type="PIRSF" id="PIRSF001294">
    <property type="entry name" value="K_ATPaseA"/>
    <property type="match status" value="1"/>
</dbReference>